<feature type="domain" description="Cyclic nucleotide-binding" evidence="18">
    <location>
        <begin position="574"/>
        <end position="676"/>
    </location>
</feature>
<evidence type="ECO:0000256" key="15">
    <source>
        <dbReference type="ARBA" id="ARBA00036239"/>
    </source>
</evidence>
<keyword evidence="12" id="KW-0407">Ion channel</keyword>
<dbReference type="Pfam" id="PF00027">
    <property type="entry name" value="cNMP_binding"/>
    <property type="match status" value="1"/>
</dbReference>
<feature type="transmembrane region" description="Helical" evidence="17">
    <location>
        <begin position="470"/>
        <end position="491"/>
    </location>
</feature>
<keyword evidence="11" id="KW-1071">Ligand-gated ion channel</keyword>
<feature type="compositionally biased region" description="Pro residues" evidence="16">
    <location>
        <begin position="184"/>
        <end position="194"/>
    </location>
</feature>
<keyword evidence="4" id="KW-0716">Sensory transduction</keyword>
<dbReference type="InterPro" id="IPR018488">
    <property type="entry name" value="cNMP-bd_CS"/>
</dbReference>
<dbReference type="Gene3D" id="2.60.120.10">
    <property type="entry name" value="Jelly Rolls"/>
    <property type="match status" value="1"/>
</dbReference>
<dbReference type="Gene3D" id="1.10.287.70">
    <property type="match status" value="1"/>
</dbReference>
<dbReference type="SUPFAM" id="SSF81324">
    <property type="entry name" value="Voltage-gated potassium channels"/>
    <property type="match status" value="1"/>
</dbReference>
<dbReference type="PROSITE" id="PS00888">
    <property type="entry name" value="CNMP_BINDING_1"/>
    <property type="match status" value="1"/>
</dbReference>
<keyword evidence="13" id="KW-0844">Vision</keyword>
<feature type="transmembrane region" description="Helical" evidence="17">
    <location>
        <begin position="381"/>
        <end position="398"/>
    </location>
</feature>
<dbReference type="PANTHER" id="PTHR45638:SF1">
    <property type="entry name" value="CYCLIC NUCLEOTIDE-GATED ION CHANNEL SUBUNIT B, ISOFORM A"/>
    <property type="match status" value="1"/>
</dbReference>
<dbReference type="GO" id="GO:0007601">
    <property type="term" value="P:visual perception"/>
    <property type="evidence" value="ECO:0007669"/>
    <property type="project" value="UniProtKB-KW"/>
</dbReference>
<dbReference type="GO" id="GO:0044877">
    <property type="term" value="F:protein-containing complex binding"/>
    <property type="evidence" value="ECO:0007669"/>
    <property type="project" value="TreeGrafter"/>
</dbReference>
<dbReference type="InterPro" id="IPR050866">
    <property type="entry name" value="CNG_cation_channel"/>
</dbReference>
<evidence type="ECO:0000313" key="20">
    <source>
        <dbReference type="Proteomes" id="UP000192578"/>
    </source>
</evidence>
<protein>
    <submittedName>
        <fullName evidence="19">Cyclic nucleotide-gated cation channel beta-1</fullName>
    </submittedName>
</protein>
<comment type="subcellular location">
    <subcellularLocation>
        <location evidence="1">Membrane</location>
        <topology evidence="1">Multi-pass membrane protein</topology>
    </subcellularLocation>
</comment>
<dbReference type="PANTHER" id="PTHR45638">
    <property type="entry name" value="CYCLIC NUCLEOTIDE-GATED CATION CHANNEL SUBUNIT A"/>
    <property type="match status" value="1"/>
</dbReference>
<proteinExistence type="predicted"/>
<dbReference type="FunFam" id="1.10.287.630:FF:000001">
    <property type="entry name" value="Cyclic nucleotide-gated channel alpha 3"/>
    <property type="match status" value="1"/>
</dbReference>
<dbReference type="InterPro" id="IPR000595">
    <property type="entry name" value="cNMP-bd_dom"/>
</dbReference>
<dbReference type="SUPFAM" id="SSF51206">
    <property type="entry name" value="cAMP-binding domain-like"/>
    <property type="match status" value="1"/>
</dbReference>
<comment type="catalytic activity">
    <reaction evidence="14">
        <text>K(+)(in) = K(+)(out)</text>
        <dbReference type="Rhea" id="RHEA:29463"/>
        <dbReference type="ChEBI" id="CHEBI:29103"/>
    </reaction>
</comment>
<evidence type="ECO:0000256" key="13">
    <source>
        <dbReference type="ARBA" id="ARBA00023305"/>
    </source>
</evidence>
<feature type="compositionally biased region" description="Polar residues" evidence="16">
    <location>
        <begin position="907"/>
        <end position="916"/>
    </location>
</feature>
<evidence type="ECO:0000256" key="14">
    <source>
        <dbReference type="ARBA" id="ARBA00034430"/>
    </source>
</evidence>
<name>A0A1W0XFT6_HYPEX</name>
<evidence type="ECO:0000256" key="4">
    <source>
        <dbReference type="ARBA" id="ARBA00022606"/>
    </source>
</evidence>
<evidence type="ECO:0000256" key="11">
    <source>
        <dbReference type="ARBA" id="ARBA00023286"/>
    </source>
</evidence>
<dbReference type="PROSITE" id="PS50042">
    <property type="entry name" value="CNMP_BINDING_3"/>
    <property type="match status" value="1"/>
</dbReference>
<feature type="region of interest" description="Disordered" evidence="16">
    <location>
        <begin position="694"/>
        <end position="717"/>
    </location>
</feature>
<comment type="caution">
    <text evidence="19">The sequence shown here is derived from an EMBL/GenBank/DDBJ whole genome shotgun (WGS) entry which is preliminary data.</text>
</comment>
<feature type="compositionally biased region" description="Polar residues" evidence="16">
    <location>
        <begin position="978"/>
        <end position="989"/>
    </location>
</feature>
<evidence type="ECO:0000256" key="8">
    <source>
        <dbReference type="ARBA" id="ARBA00022992"/>
    </source>
</evidence>
<dbReference type="Pfam" id="PF00520">
    <property type="entry name" value="Ion_trans"/>
    <property type="match status" value="1"/>
</dbReference>
<dbReference type="EMBL" id="MTYJ01000001">
    <property type="protein sequence ID" value="OQV26232.1"/>
    <property type="molecule type" value="Genomic_DNA"/>
</dbReference>
<keyword evidence="10 17" id="KW-0472">Membrane</keyword>
<keyword evidence="2" id="KW-0813">Transport</keyword>
<dbReference type="InterPro" id="IPR018490">
    <property type="entry name" value="cNMP-bd_dom_sf"/>
</dbReference>
<evidence type="ECO:0000256" key="2">
    <source>
        <dbReference type="ARBA" id="ARBA00022448"/>
    </source>
</evidence>
<feature type="compositionally biased region" description="Basic and acidic residues" evidence="16">
    <location>
        <begin position="152"/>
        <end position="177"/>
    </location>
</feature>
<dbReference type="SMART" id="SM00100">
    <property type="entry name" value="cNMP"/>
    <property type="match status" value="1"/>
</dbReference>
<evidence type="ECO:0000256" key="17">
    <source>
        <dbReference type="SAM" id="Phobius"/>
    </source>
</evidence>
<organism evidence="19 20">
    <name type="scientific">Hypsibius exemplaris</name>
    <name type="common">Freshwater tardigrade</name>
    <dbReference type="NCBI Taxonomy" id="2072580"/>
    <lineage>
        <taxon>Eukaryota</taxon>
        <taxon>Metazoa</taxon>
        <taxon>Ecdysozoa</taxon>
        <taxon>Tardigrada</taxon>
        <taxon>Eutardigrada</taxon>
        <taxon>Parachela</taxon>
        <taxon>Hypsibioidea</taxon>
        <taxon>Hypsibiidae</taxon>
        <taxon>Hypsibius</taxon>
    </lineage>
</organism>
<dbReference type="Proteomes" id="UP000192578">
    <property type="component" value="Unassembled WGS sequence"/>
</dbReference>
<evidence type="ECO:0000256" key="7">
    <source>
        <dbReference type="ARBA" id="ARBA00022989"/>
    </source>
</evidence>
<evidence type="ECO:0000256" key="9">
    <source>
        <dbReference type="ARBA" id="ARBA00023065"/>
    </source>
</evidence>
<comment type="catalytic activity">
    <reaction evidence="15">
        <text>Na(+)(in) = Na(+)(out)</text>
        <dbReference type="Rhea" id="RHEA:34963"/>
        <dbReference type="ChEBI" id="CHEBI:29101"/>
    </reaction>
</comment>
<feature type="transmembrane region" description="Helical" evidence="17">
    <location>
        <begin position="443"/>
        <end position="463"/>
    </location>
</feature>
<keyword evidence="3" id="KW-0140">cGMP</keyword>
<evidence type="ECO:0000256" key="5">
    <source>
        <dbReference type="ARBA" id="ARBA00022692"/>
    </source>
</evidence>
<dbReference type="GO" id="GO:0030553">
    <property type="term" value="F:cGMP binding"/>
    <property type="evidence" value="ECO:0007669"/>
    <property type="project" value="UniProtKB-KW"/>
</dbReference>
<dbReference type="GO" id="GO:0005223">
    <property type="term" value="F:intracellularly cGMP-activated cation channel activity"/>
    <property type="evidence" value="ECO:0007669"/>
    <property type="project" value="TreeGrafter"/>
</dbReference>
<feature type="transmembrane region" description="Helical" evidence="17">
    <location>
        <begin position="230"/>
        <end position="249"/>
    </location>
</feature>
<dbReference type="FunFam" id="1.10.287.70:FF:000072">
    <property type="entry name" value="Cyclic nucleotide gated channel beta 3"/>
    <property type="match status" value="1"/>
</dbReference>
<evidence type="ECO:0000256" key="10">
    <source>
        <dbReference type="ARBA" id="ARBA00023136"/>
    </source>
</evidence>
<dbReference type="OrthoDB" id="421226at2759"/>
<feature type="region of interest" description="Disordered" evidence="16">
    <location>
        <begin position="131"/>
        <end position="194"/>
    </location>
</feature>
<dbReference type="GO" id="GO:0017071">
    <property type="term" value="C:intracellular cyclic nucleotide activated cation channel complex"/>
    <property type="evidence" value="ECO:0007669"/>
    <property type="project" value="TreeGrafter"/>
</dbReference>
<dbReference type="FunFam" id="2.60.120.10:FF:000020">
    <property type="entry name" value="Cyclic nucleotide-gated channel beta 3"/>
    <property type="match status" value="1"/>
</dbReference>
<sequence length="1019" mass="114178">MASSAPAFPAPAPSTVPISTLAQDDSDGDLNLDEVSQDSERRPSHQFVNVVPAGIANDEELETLSIHERLVDEAHARSPDTARVPVEQPHPVSLEPEVDFLQTEHGRILQERLSTLVAAFRDRSQKAKQIIMQPPPPEKPKADVAPPPPPPKSEDSAVKVPLPKDDKKVEEKAAPSKEKKKAAAPPPPKPIVEAPPPPVTIPIWKTYFITIPEWFFKIPRPASFDPHSRIYLGWLFLVSVCFIYNAIVIPYRAAFTELQIDKLDDNNPYYYMWLICDYFCDVVYILDLIIWKPSIRTYVNGIEQLDKKEIVRKYVLGDEFKLDTLSLLPLDFFYFVEGVGINPLFRLPRLLKILTYWEFLDRVDQVSPNPYNYYFRVLRSFSYMMYLIHVNACFYYYFSYTTGFDVKDSFVYNNAQPECQSNSTDPAAVKARAKCTFPGQYNDYIFCFFFSVSMVTIIGNFTFPGLVWEMLYSTVLWFVGVFIFATIVGQIRDVLKAMTRHEDDFYEVMDAIVEHMHTLKIPKELQDRVRAWLLFNWEQQKTIDERQLLEGLPTKLRSDLAMEVHFGVIHKVALFKEIDKKVIEELLLRLRPTVYLPQDYICKRGEIGKEMYIVKEGMLEVVLPDGRVAVTLGPGSVFGEISLLALAGGNRRTADVRSKGFTNLYTLSKADLNDVMKDYPETFVQLKETAHELMNKGKPSQEKPPTPPPIEVIQTRPPTPEMVRLALNMLKADSSIRQRMSKSAVELTSYNEPEPEASEEEDIEIALATDTLAGGTDTDNRVQTPEPFPDVSAEMILQQLTGETALTPLQKPSSDSDAPGRKSTARRTRSRANEPENASSSDSDKGSRRGSSAAARSRKKRTVRPPSQSGAKTPSAFPDSGVLGLGLVRRLSKEKDLSQSLMPDPQQGLQQRSTRSPKPLGSLTSLKRRFVGAPKVHPIGTDVELVQSPEDGGSGSKPSVFAFETGGGAGSTSARSPKPQQKQMEAQKISTASFSDYEFGTNLSDNFAGVTFSSGTETP</sequence>
<feature type="region of interest" description="Disordered" evidence="16">
    <location>
        <begin position="804"/>
        <end position="882"/>
    </location>
</feature>
<dbReference type="GO" id="GO:0005222">
    <property type="term" value="F:intracellularly cAMP-activated cation channel activity"/>
    <property type="evidence" value="ECO:0007669"/>
    <property type="project" value="TreeGrafter"/>
</dbReference>
<gene>
    <name evidence="19" type="ORF">BV898_00350</name>
</gene>
<dbReference type="GO" id="GO:0005886">
    <property type="term" value="C:plasma membrane"/>
    <property type="evidence" value="ECO:0007669"/>
    <property type="project" value="TreeGrafter"/>
</dbReference>
<evidence type="ECO:0000256" key="3">
    <source>
        <dbReference type="ARBA" id="ARBA00022535"/>
    </source>
</evidence>
<reference evidence="20" key="1">
    <citation type="submission" date="2017-01" db="EMBL/GenBank/DDBJ databases">
        <title>Comparative genomics of anhydrobiosis in the tardigrade Hypsibius dujardini.</title>
        <authorList>
            <person name="Yoshida Y."/>
            <person name="Koutsovoulos G."/>
            <person name="Laetsch D."/>
            <person name="Stevens L."/>
            <person name="Kumar S."/>
            <person name="Horikawa D."/>
            <person name="Ishino K."/>
            <person name="Komine S."/>
            <person name="Tomita M."/>
            <person name="Blaxter M."/>
            <person name="Arakawa K."/>
        </authorList>
    </citation>
    <scope>NUCLEOTIDE SEQUENCE [LARGE SCALE GENOMIC DNA]</scope>
    <source>
        <strain evidence="20">Z151</strain>
    </source>
</reference>
<dbReference type="Gene3D" id="1.10.287.630">
    <property type="entry name" value="Helix hairpin bin"/>
    <property type="match status" value="1"/>
</dbReference>
<dbReference type="InterPro" id="IPR005821">
    <property type="entry name" value="Ion_trans_dom"/>
</dbReference>
<evidence type="ECO:0000256" key="6">
    <source>
        <dbReference type="ARBA" id="ARBA00022741"/>
    </source>
</evidence>
<keyword evidence="6" id="KW-0547">Nucleotide-binding</keyword>
<evidence type="ECO:0000256" key="12">
    <source>
        <dbReference type="ARBA" id="ARBA00023303"/>
    </source>
</evidence>
<keyword evidence="5 17" id="KW-0812">Transmembrane</keyword>
<feature type="compositionally biased region" description="Acidic residues" evidence="16">
    <location>
        <begin position="24"/>
        <end position="37"/>
    </location>
</feature>
<dbReference type="InterPro" id="IPR014710">
    <property type="entry name" value="RmlC-like_jellyroll"/>
</dbReference>
<keyword evidence="20" id="KW-1185">Reference proteome</keyword>
<keyword evidence="7 17" id="KW-1133">Transmembrane helix</keyword>
<evidence type="ECO:0000259" key="18">
    <source>
        <dbReference type="PROSITE" id="PS50042"/>
    </source>
</evidence>
<dbReference type="AlphaFoldDB" id="A0A1W0XFT6"/>
<accession>A0A1W0XFT6</accession>
<dbReference type="CDD" id="cd00038">
    <property type="entry name" value="CAP_ED"/>
    <property type="match status" value="1"/>
</dbReference>
<evidence type="ECO:0000313" key="19">
    <source>
        <dbReference type="EMBL" id="OQV26232.1"/>
    </source>
</evidence>
<feature type="transmembrane region" description="Helical" evidence="17">
    <location>
        <begin position="269"/>
        <end position="290"/>
    </location>
</feature>
<evidence type="ECO:0000256" key="16">
    <source>
        <dbReference type="SAM" id="MobiDB-lite"/>
    </source>
</evidence>
<keyword evidence="9" id="KW-0406">Ion transport</keyword>
<evidence type="ECO:0000256" key="1">
    <source>
        <dbReference type="ARBA" id="ARBA00004141"/>
    </source>
</evidence>
<feature type="region of interest" description="Disordered" evidence="16">
    <location>
        <begin position="1"/>
        <end position="44"/>
    </location>
</feature>
<feature type="region of interest" description="Disordered" evidence="16">
    <location>
        <begin position="894"/>
        <end position="989"/>
    </location>
</feature>
<keyword evidence="8" id="KW-0142">cGMP-binding</keyword>
<dbReference type="PROSITE" id="PS00889">
    <property type="entry name" value="CNMP_BINDING_2"/>
    <property type="match status" value="1"/>
</dbReference>